<dbReference type="AlphaFoldDB" id="F9FAB3"/>
<dbReference type="OrthoDB" id="2434664at2759"/>
<gene>
    <name evidence="2" type="ORF">FOXB_03339</name>
</gene>
<keyword evidence="1" id="KW-0472">Membrane</keyword>
<evidence type="ECO:0000256" key="1">
    <source>
        <dbReference type="SAM" id="Phobius"/>
    </source>
</evidence>
<dbReference type="EMBL" id="AFQF01001151">
    <property type="protein sequence ID" value="EGU86151.1"/>
    <property type="molecule type" value="Genomic_DNA"/>
</dbReference>
<name>F9FAB3_FUSOF</name>
<keyword evidence="1" id="KW-0812">Transmembrane</keyword>
<feature type="transmembrane region" description="Helical" evidence="1">
    <location>
        <begin position="528"/>
        <end position="551"/>
    </location>
</feature>
<feature type="transmembrane region" description="Helical" evidence="1">
    <location>
        <begin position="571"/>
        <end position="592"/>
    </location>
</feature>
<keyword evidence="1" id="KW-1133">Transmembrane helix</keyword>
<sequence length="932" mass="103989">MLFTTIITYLTVSLSTIVLIRWRLMAFAQKHQFWTLWFRLSLYEPYLLSSWSVASLLATTEATYVLAQHQALQRNYNYPLVFLLIGATSFRQHRYLLLRWKAWTGQSRTGISPDMAQYIGSLEGWKIMAQNGLRFDSHPIDRFSGGSSTLIKQDPTDLLKARADTGISIPTGQTSQHRLQSGVYQPTANGVSISLLWGENLGFQRRCSRGIISVPVHLFKTSPMLRCGLPGEAICLAFGVLSRNKGLEPRALICNLKTKNSFRQWEEAGVWPHPAKTLRSFYYSEFEKAFSLLGDSYITAATELALLFAELDGSLIGEWLDRSFEHQDLEFNNLSHAHGASQEDLFRLYRGHYAAMLLSLSLSARHSAIRPELVVFDAVCRLDDVPIPKWATSDVMESRRQAELELLRGLSETTRSLSQDLAGISSQCDRLMWLASAQSPLVYNRHLHSTIGWPSPQLLPGFLQSIEAFISMEASLLAFLVQVLLCWSMASSAPTYLPSEPNNTRSSIGPRSTSLSFFQLSNAASTGFVWSSIGLAILTAFLQGLVTSLAYMTESSNSWTFRFRLAKVEHLWWTLVSCLLFTSLFFNVVSFVTGNSNEAVAVLVLSTTTLLAIIDPTDILKSRVVNPQTVSMTGSTKYTYHDGYPDHGTVSLYWGMHSGFLPRVSRSISSVPVNLLKSTPFTNDGFAGEGLCLAMGILGRNKGLKPRNLVFNMNRALSTQLENDSTWYPRPAKTLRSYYQKLLEDIYGGLGNPFVSVAMELSLILMDASPTAVASWLKAGCEHQSIQVNEDLKRHGANNEELRAHYESSYVSMIISINNMKDGKVGQHNHGKAQVVRPDIICLGLLLKARGKPRPAWWGMEKFCSYRQGEDAHLDFKWKDSAAKLLGLQSYPSAHGDDFWAVRNEFNKESAMGVSISEGMMTTDSGNSQTSS</sequence>
<protein>
    <submittedName>
        <fullName evidence="2">Uncharacterized protein</fullName>
    </submittedName>
</protein>
<organism evidence="2">
    <name type="scientific">Fusarium oxysporum (strain Fo5176)</name>
    <name type="common">Fusarium vascular wilt</name>
    <dbReference type="NCBI Taxonomy" id="660025"/>
    <lineage>
        <taxon>Eukaryota</taxon>
        <taxon>Fungi</taxon>
        <taxon>Dikarya</taxon>
        <taxon>Ascomycota</taxon>
        <taxon>Pezizomycotina</taxon>
        <taxon>Sordariomycetes</taxon>
        <taxon>Hypocreomycetidae</taxon>
        <taxon>Hypocreales</taxon>
        <taxon>Nectriaceae</taxon>
        <taxon>Fusarium</taxon>
        <taxon>Fusarium oxysporum species complex</taxon>
    </lineage>
</organism>
<evidence type="ECO:0000313" key="2">
    <source>
        <dbReference type="EMBL" id="EGU86151.1"/>
    </source>
</evidence>
<comment type="caution">
    <text evidence="2">The sequence shown here is derived from an EMBL/GenBank/DDBJ whole genome shotgun (WGS) entry which is preliminary data.</text>
</comment>
<reference evidence="2" key="1">
    <citation type="journal article" date="2012" name="Mol. Plant Microbe Interact.">
        <title>A highly conserved effector in Fusarium oxysporum is required for full virulence on Arabidopsis.</title>
        <authorList>
            <person name="Thatcher L.F."/>
            <person name="Gardiner D.M."/>
            <person name="Kazan K."/>
            <person name="Manners J."/>
        </authorList>
    </citation>
    <scope>NUCLEOTIDE SEQUENCE [LARGE SCALE GENOMIC DNA]</scope>
    <source>
        <strain evidence="2">Fo5176</strain>
    </source>
</reference>
<proteinExistence type="predicted"/>
<accession>F9FAB3</accession>